<protein>
    <submittedName>
        <fullName evidence="2">Gag-pol polyprotein</fullName>
    </submittedName>
</protein>
<dbReference type="Proteomes" id="UP000321947">
    <property type="component" value="Unassembled WGS sequence"/>
</dbReference>
<evidence type="ECO:0000313" key="2">
    <source>
        <dbReference type="EMBL" id="KAA0066375.1"/>
    </source>
</evidence>
<proteinExistence type="predicted"/>
<accession>A0A5A7VKU0</accession>
<dbReference type="Proteomes" id="UP000321393">
    <property type="component" value="Unassembled WGS sequence"/>
</dbReference>
<comment type="caution">
    <text evidence="2">The sequence shown here is derived from an EMBL/GenBank/DDBJ whole genome shotgun (WGS) entry which is preliminary data.</text>
</comment>
<dbReference type="STRING" id="1194695.A0A5A7VKU0"/>
<reference evidence="4 5" key="1">
    <citation type="submission" date="2019-08" db="EMBL/GenBank/DDBJ databases">
        <title>Draft genome sequences of two oriental melons (Cucumis melo L. var makuwa).</title>
        <authorList>
            <person name="Kwon S.-Y."/>
        </authorList>
    </citation>
    <scope>NUCLEOTIDE SEQUENCE [LARGE SCALE GENOMIC DNA]</scope>
    <source>
        <strain evidence="5">cv. Chang Bougi</strain>
        <strain evidence="4">cv. SW 3</strain>
        <tissue evidence="2">Leaf</tissue>
    </source>
</reference>
<dbReference type="EMBL" id="SSTE01000903">
    <property type="protein sequence ID" value="KAA0066375.1"/>
    <property type="molecule type" value="Genomic_DNA"/>
</dbReference>
<dbReference type="AlphaFoldDB" id="A0A5A7VKU0"/>
<evidence type="ECO:0000313" key="5">
    <source>
        <dbReference type="Proteomes" id="UP000321947"/>
    </source>
</evidence>
<sequence>MIKTIISSVEQKNTHFEAIQTLSVSKKSSAHLFASSAHVKKNHPIISVIGDVSSGIMTRKKNRQGYAKIIANEELHQFERNQVWQLIPRPFNVNITGTIWIFKNKTYEKGNVTHNKACLVVQEYAKIKGVDFGKTFALVARLESIRLLLGLACFLKIILYQIDVKSAFLNGSIFEEVYVAEPKGFEDPIHQDHV</sequence>
<name>A0A5A7VKU0_CUCMM</name>
<dbReference type="InterPro" id="IPR013103">
    <property type="entry name" value="RVT_2"/>
</dbReference>
<dbReference type="Pfam" id="PF07727">
    <property type="entry name" value="RVT_2"/>
    <property type="match status" value="1"/>
</dbReference>
<gene>
    <name evidence="3" type="ORF">E5676_scaffold602G00740</name>
    <name evidence="2" type="ORF">E6C27_scaffold21G004460</name>
</gene>
<organism evidence="2 4">
    <name type="scientific">Cucumis melo var. makuwa</name>
    <name type="common">Oriental melon</name>
    <dbReference type="NCBI Taxonomy" id="1194695"/>
    <lineage>
        <taxon>Eukaryota</taxon>
        <taxon>Viridiplantae</taxon>
        <taxon>Streptophyta</taxon>
        <taxon>Embryophyta</taxon>
        <taxon>Tracheophyta</taxon>
        <taxon>Spermatophyta</taxon>
        <taxon>Magnoliopsida</taxon>
        <taxon>eudicotyledons</taxon>
        <taxon>Gunneridae</taxon>
        <taxon>Pentapetalae</taxon>
        <taxon>rosids</taxon>
        <taxon>fabids</taxon>
        <taxon>Cucurbitales</taxon>
        <taxon>Cucurbitaceae</taxon>
        <taxon>Benincaseae</taxon>
        <taxon>Cucumis</taxon>
    </lineage>
</organism>
<evidence type="ECO:0000259" key="1">
    <source>
        <dbReference type="Pfam" id="PF07727"/>
    </source>
</evidence>
<feature type="domain" description="Reverse transcriptase Ty1/copia-type" evidence="1">
    <location>
        <begin position="81"/>
        <end position="187"/>
    </location>
</feature>
<evidence type="ECO:0000313" key="4">
    <source>
        <dbReference type="Proteomes" id="UP000321393"/>
    </source>
</evidence>
<evidence type="ECO:0000313" key="3">
    <source>
        <dbReference type="EMBL" id="TYK00909.1"/>
    </source>
</evidence>
<dbReference type="EMBL" id="SSTD01016371">
    <property type="protein sequence ID" value="TYK00909.1"/>
    <property type="molecule type" value="Genomic_DNA"/>
</dbReference>
<dbReference type="OrthoDB" id="8048545at2759"/>